<dbReference type="InterPro" id="IPR006558">
    <property type="entry name" value="LamG-like"/>
</dbReference>
<name>A0A0G1W819_9BACT</name>
<keyword evidence="1" id="KW-0732">Signal</keyword>
<dbReference type="PROSITE" id="PS00409">
    <property type="entry name" value="PROKAR_NTER_METHYL"/>
    <property type="match status" value="1"/>
</dbReference>
<keyword evidence="2" id="KW-1015">Disulfide bond</keyword>
<dbReference type="InterPro" id="IPR045584">
    <property type="entry name" value="Pilin-like"/>
</dbReference>
<dbReference type="Pfam" id="PF13385">
    <property type="entry name" value="Laminin_G_3"/>
    <property type="match status" value="1"/>
</dbReference>
<dbReference type="Pfam" id="PF07963">
    <property type="entry name" value="N_methyl"/>
    <property type="match status" value="1"/>
</dbReference>
<evidence type="ECO:0000256" key="2">
    <source>
        <dbReference type="ARBA" id="ARBA00023157"/>
    </source>
</evidence>
<organism evidence="4 5">
    <name type="scientific">Candidatus Jorgensenbacteria bacterium GW2011_GWB1_50_10</name>
    <dbReference type="NCBI Taxonomy" id="1618665"/>
    <lineage>
        <taxon>Bacteria</taxon>
        <taxon>Candidatus Joergenseniibacteriota</taxon>
    </lineage>
</organism>
<dbReference type="AlphaFoldDB" id="A0A0G1W819"/>
<gene>
    <name evidence="4" type="ORF">UY55_C0003G0075</name>
</gene>
<dbReference type="SMART" id="SM00560">
    <property type="entry name" value="LamGL"/>
    <property type="match status" value="1"/>
</dbReference>
<dbReference type="EMBL" id="LCQK01000003">
    <property type="protein sequence ID" value="KKW14858.1"/>
    <property type="molecule type" value="Genomic_DNA"/>
</dbReference>
<dbReference type="Gene3D" id="2.60.120.200">
    <property type="match status" value="1"/>
</dbReference>
<dbReference type="NCBIfam" id="TIGR02532">
    <property type="entry name" value="IV_pilin_GFxxxE"/>
    <property type="match status" value="1"/>
</dbReference>
<dbReference type="Gene3D" id="3.30.700.10">
    <property type="entry name" value="Glycoprotein, Type 4 Pilin"/>
    <property type="match status" value="1"/>
</dbReference>
<dbReference type="SUPFAM" id="SSF49899">
    <property type="entry name" value="Concanavalin A-like lectins/glucanases"/>
    <property type="match status" value="1"/>
</dbReference>
<evidence type="ECO:0000259" key="3">
    <source>
        <dbReference type="SMART" id="SM00560"/>
    </source>
</evidence>
<sequence length="362" mass="38823">MRGFTLIEVLITVAIITAVSAAGYVAFSKFKGSQAVELTMNEITAVIKDVQKRAVTQQDGKQWGLRFTNSTSTTHSYQVWSGPSYASGTISRTYYLGRGTLFGNPADDLNVDEIFSAISGKLLETRVISLINRRKDGVVGDIILTSRGAITTRKESGLVGYWHFDESTATTTYDASGFANAGTLTNGPAWQSASNCKAGTCLSFDGTNDYVNVIDSASLDITGAITVSAWVYADSYPSTYPTVVAKGNSASAWELDVKNDGTIEWEGFIGGTQRICNGGSFNLNQWVYIVGLFDGSDMKIFVNGSEVKSCSFPGVLGTNNSALEIGSRTNGGAVWDGFIDGVRIYNSALSAQEILNLYNDLK</sequence>
<comment type="caution">
    <text evidence="4">The sequence shown here is derived from an EMBL/GenBank/DDBJ whole genome shotgun (WGS) entry which is preliminary data.</text>
</comment>
<proteinExistence type="predicted"/>
<feature type="domain" description="LamG-like jellyroll fold" evidence="3">
    <location>
        <begin position="223"/>
        <end position="352"/>
    </location>
</feature>
<dbReference type="InterPro" id="IPR012902">
    <property type="entry name" value="N_methyl_site"/>
</dbReference>
<evidence type="ECO:0000256" key="1">
    <source>
        <dbReference type="ARBA" id="ARBA00022729"/>
    </source>
</evidence>
<protein>
    <submittedName>
        <fullName evidence="4">PKD domain containing protein</fullName>
    </submittedName>
</protein>
<reference evidence="4 5" key="1">
    <citation type="journal article" date="2015" name="Nature">
        <title>rRNA introns, odd ribosomes, and small enigmatic genomes across a large radiation of phyla.</title>
        <authorList>
            <person name="Brown C.T."/>
            <person name="Hug L.A."/>
            <person name="Thomas B.C."/>
            <person name="Sharon I."/>
            <person name="Castelle C.J."/>
            <person name="Singh A."/>
            <person name="Wilkins M.J."/>
            <person name="Williams K.H."/>
            <person name="Banfield J.F."/>
        </authorList>
    </citation>
    <scope>NUCLEOTIDE SEQUENCE [LARGE SCALE GENOMIC DNA]</scope>
</reference>
<accession>A0A0G1W819</accession>
<dbReference type="InterPro" id="IPR013320">
    <property type="entry name" value="ConA-like_dom_sf"/>
</dbReference>
<evidence type="ECO:0000313" key="4">
    <source>
        <dbReference type="EMBL" id="KKW14858.1"/>
    </source>
</evidence>
<evidence type="ECO:0000313" key="5">
    <source>
        <dbReference type="Proteomes" id="UP000034224"/>
    </source>
</evidence>
<dbReference type="STRING" id="1618665.UY55_C0003G0075"/>
<dbReference type="SUPFAM" id="SSF54523">
    <property type="entry name" value="Pili subunits"/>
    <property type="match status" value="1"/>
</dbReference>
<dbReference type="Proteomes" id="UP000034224">
    <property type="component" value="Unassembled WGS sequence"/>
</dbReference>